<accession>A0A2G5CTA1</accession>
<reference evidence="1 2" key="1">
    <citation type="submission" date="2017-09" db="EMBL/GenBank/DDBJ databases">
        <title>WGS assembly of Aquilegia coerulea Goldsmith.</title>
        <authorList>
            <person name="Hodges S."/>
            <person name="Kramer E."/>
            <person name="Nordborg M."/>
            <person name="Tomkins J."/>
            <person name="Borevitz J."/>
            <person name="Derieg N."/>
            <person name="Yan J."/>
            <person name="Mihaltcheva S."/>
            <person name="Hayes R.D."/>
            <person name="Rokhsar D."/>
        </authorList>
    </citation>
    <scope>NUCLEOTIDE SEQUENCE [LARGE SCALE GENOMIC DNA]</scope>
    <source>
        <strain evidence="2">cv. Goldsmith</strain>
    </source>
</reference>
<evidence type="ECO:0000313" key="1">
    <source>
        <dbReference type="EMBL" id="PIA34097.1"/>
    </source>
</evidence>
<keyword evidence="2" id="KW-1185">Reference proteome</keyword>
<dbReference type="Proteomes" id="UP000230069">
    <property type="component" value="Unassembled WGS sequence"/>
</dbReference>
<feature type="non-terminal residue" evidence="1">
    <location>
        <position position="1"/>
    </location>
</feature>
<dbReference type="EMBL" id="KZ305056">
    <property type="protein sequence ID" value="PIA34097.1"/>
    <property type="molecule type" value="Genomic_DNA"/>
</dbReference>
<organism evidence="1 2">
    <name type="scientific">Aquilegia coerulea</name>
    <name type="common">Rocky mountain columbine</name>
    <dbReference type="NCBI Taxonomy" id="218851"/>
    <lineage>
        <taxon>Eukaryota</taxon>
        <taxon>Viridiplantae</taxon>
        <taxon>Streptophyta</taxon>
        <taxon>Embryophyta</taxon>
        <taxon>Tracheophyta</taxon>
        <taxon>Spermatophyta</taxon>
        <taxon>Magnoliopsida</taxon>
        <taxon>Ranunculales</taxon>
        <taxon>Ranunculaceae</taxon>
        <taxon>Thalictroideae</taxon>
        <taxon>Aquilegia</taxon>
    </lineage>
</organism>
<evidence type="ECO:0000313" key="2">
    <source>
        <dbReference type="Proteomes" id="UP000230069"/>
    </source>
</evidence>
<protein>
    <submittedName>
        <fullName evidence="1">Uncharacterized protein</fullName>
    </submittedName>
</protein>
<gene>
    <name evidence="1" type="ORF">AQUCO_03900182v1</name>
</gene>
<dbReference type="AlphaFoldDB" id="A0A2G5CTA1"/>
<sequence>VDLNSLYTFDFSISRSPFDQSILVFFFSISRSPSRLLKVMSTSNQEHPIDLEASSATPANMENEQVNLQASTQEEAVQLSRAHKRAKTSGVWIDVEEVVDQDGMTTGVKCKHLARHHCFCRVWNS</sequence>
<name>A0A2G5CTA1_AQUCA</name>
<proteinExistence type="predicted"/>